<dbReference type="GO" id="GO:0004518">
    <property type="term" value="F:nuclease activity"/>
    <property type="evidence" value="ECO:0007669"/>
    <property type="project" value="UniProtKB-KW"/>
</dbReference>
<feature type="domain" description="DDE Tnp4" evidence="9">
    <location>
        <begin position="21"/>
        <end position="96"/>
    </location>
</feature>
<comment type="cofactor">
    <cofactor evidence="1">
        <name>a divalent metal cation</name>
        <dbReference type="ChEBI" id="CHEBI:60240"/>
    </cofactor>
</comment>
<feature type="region of interest" description="Disordered" evidence="8">
    <location>
        <begin position="115"/>
        <end position="147"/>
    </location>
</feature>
<evidence type="ECO:0000256" key="8">
    <source>
        <dbReference type="SAM" id="MobiDB-lite"/>
    </source>
</evidence>
<feature type="compositionally biased region" description="Polar residues" evidence="8">
    <location>
        <begin position="138"/>
        <end position="147"/>
    </location>
</feature>
<evidence type="ECO:0000256" key="5">
    <source>
        <dbReference type="ARBA" id="ARBA00022723"/>
    </source>
</evidence>
<keyword evidence="6" id="KW-0378">Hydrolase</keyword>
<feature type="compositionally biased region" description="Acidic residues" evidence="8">
    <location>
        <begin position="121"/>
        <end position="134"/>
    </location>
</feature>
<evidence type="ECO:0000256" key="1">
    <source>
        <dbReference type="ARBA" id="ARBA00001968"/>
    </source>
</evidence>
<reference evidence="10" key="1">
    <citation type="journal article" date="2022" name="bioRxiv">
        <title>Sequencing and chromosome-scale assembly of the giantPleurodeles waltlgenome.</title>
        <authorList>
            <person name="Brown T."/>
            <person name="Elewa A."/>
            <person name="Iarovenko S."/>
            <person name="Subramanian E."/>
            <person name="Araus A.J."/>
            <person name="Petzold A."/>
            <person name="Susuki M."/>
            <person name="Suzuki K.-i.T."/>
            <person name="Hayashi T."/>
            <person name="Toyoda A."/>
            <person name="Oliveira C."/>
            <person name="Osipova E."/>
            <person name="Leigh N.D."/>
            <person name="Simon A."/>
            <person name="Yun M.H."/>
        </authorList>
    </citation>
    <scope>NUCLEOTIDE SEQUENCE</scope>
    <source>
        <strain evidence="10">20211129_DDA</strain>
        <tissue evidence="10">Liver</tissue>
    </source>
</reference>
<proteinExistence type="inferred from homology"/>
<keyword evidence="4" id="KW-0540">Nuclease</keyword>
<evidence type="ECO:0000256" key="7">
    <source>
        <dbReference type="ARBA" id="ARBA00023242"/>
    </source>
</evidence>
<dbReference type="GO" id="GO:0016787">
    <property type="term" value="F:hydrolase activity"/>
    <property type="evidence" value="ECO:0007669"/>
    <property type="project" value="UniProtKB-KW"/>
</dbReference>
<dbReference type="EMBL" id="JANPWB010000001">
    <property type="protein sequence ID" value="KAJ1217098.1"/>
    <property type="molecule type" value="Genomic_DNA"/>
</dbReference>
<dbReference type="GO" id="GO:0046872">
    <property type="term" value="F:metal ion binding"/>
    <property type="evidence" value="ECO:0007669"/>
    <property type="project" value="UniProtKB-KW"/>
</dbReference>
<dbReference type="AlphaFoldDB" id="A0AAV7WSL4"/>
<accession>A0AAV7WSL4</accession>
<dbReference type="PANTHER" id="PTHR22930:SF267">
    <property type="entry name" value="NUCLEASE HARBI1-RELATED"/>
    <property type="match status" value="1"/>
</dbReference>
<dbReference type="Proteomes" id="UP001066276">
    <property type="component" value="Chromosome 1_1"/>
</dbReference>
<gene>
    <name evidence="10" type="ORF">NDU88_004693</name>
</gene>
<name>A0AAV7WSL4_PLEWA</name>
<keyword evidence="5" id="KW-0479">Metal-binding</keyword>
<comment type="subcellular location">
    <subcellularLocation>
        <location evidence="2">Nucleus</location>
    </subcellularLocation>
</comment>
<dbReference type="Pfam" id="PF13359">
    <property type="entry name" value="DDE_Tnp_4"/>
    <property type="match status" value="1"/>
</dbReference>
<dbReference type="PANTHER" id="PTHR22930">
    <property type="match status" value="1"/>
</dbReference>
<keyword evidence="11" id="KW-1185">Reference proteome</keyword>
<protein>
    <recommendedName>
        <fullName evidence="9">DDE Tnp4 domain-containing protein</fullName>
    </recommendedName>
</protein>
<evidence type="ECO:0000256" key="2">
    <source>
        <dbReference type="ARBA" id="ARBA00004123"/>
    </source>
</evidence>
<sequence>MEPELQVFPMLLNAMLQLEHGDSGYPNLLWLLTLVRNARTGAENHYNDAHGQTRRIVEKPFGLLKTRFICLHLAGGSLCYSPKKVCQIVVACCMLHDLALRQHASYLQEVETGNAPVAAVDPEDREDEEEEDKDVDNRTSVIRQYFQ</sequence>
<evidence type="ECO:0000256" key="6">
    <source>
        <dbReference type="ARBA" id="ARBA00022801"/>
    </source>
</evidence>
<keyword evidence="7" id="KW-0539">Nucleus</keyword>
<dbReference type="InterPro" id="IPR027806">
    <property type="entry name" value="HARBI1_dom"/>
</dbReference>
<dbReference type="GO" id="GO:0005634">
    <property type="term" value="C:nucleus"/>
    <property type="evidence" value="ECO:0007669"/>
    <property type="project" value="UniProtKB-SubCell"/>
</dbReference>
<evidence type="ECO:0000313" key="11">
    <source>
        <dbReference type="Proteomes" id="UP001066276"/>
    </source>
</evidence>
<comment type="similarity">
    <text evidence="3">Belongs to the HARBI1 family.</text>
</comment>
<organism evidence="10 11">
    <name type="scientific">Pleurodeles waltl</name>
    <name type="common">Iberian ribbed newt</name>
    <dbReference type="NCBI Taxonomy" id="8319"/>
    <lineage>
        <taxon>Eukaryota</taxon>
        <taxon>Metazoa</taxon>
        <taxon>Chordata</taxon>
        <taxon>Craniata</taxon>
        <taxon>Vertebrata</taxon>
        <taxon>Euteleostomi</taxon>
        <taxon>Amphibia</taxon>
        <taxon>Batrachia</taxon>
        <taxon>Caudata</taxon>
        <taxon>Salamandroidea</taxon>
        <taxon>Salamandridae</taxon>
        <taxon>Pleurodelinae</taxon>
        <taxon>Pleurodeles</taxon>
    </lineage>
</organism>
<evidence type="ECO:0000256" key="3">
    <source>
        <dbReference type="ARBA" id="ARBA00006958"/>
    </source>
</evidence>
<dbReference type="InterPro" id="IPR045249">
    <property type="entry name" value="HARBI1-like"/>
</dbReference>
<evidence type="ECO:0000256" key="4">
    <source>
        <dbReference type="ARBA" id="ARBA00022722"/>
    </source>
</evidence>
<evidence type="ECO:0000259" key="9">
    <source>
        <dbReference type="Pfam" id="PF13359"/>
    </source>
</evidence>
<comment type="caution">
    <text evidence="10">The sequence shown here is derived from an EMBL/GenBank/DDBJ whole genome shotgun (WGS) entry which is preliminary data.</text>
</comment>
<evidence type="ECO:0000313" key="10">
    <source>
        <dbReference type="EMBL" id="KAJ1217098.1"/>
    </source>
</evidence>